<evidence type="ECO:0000256" key="4">
    <source>
        <dbReference type="ARBA" id="ARBA00022475"/>
    </source>
</evidence>
<feature type="transmembrane region" description="Helical" evidence="13">
    <location>
        <begin position="189"/>
        <end position="210"/>
    </location>
</feature>
<evidence type="ECO:0000256" key="10">
    <source>
        <dbReference type="ARBA" id="ARBA00023180"/>
    </source>
</evidence>
<evidence type="ECO:0000256" key="6">
    <source>
        <dbReference type="ARBA" id="ARBA00022989"/>
    </source>
</evidence>
<evidence type="ECO:0000256" key="3">
    <source>
        <dbReference type="ARBA" id="ARBA00022448"/>
    </source>
</evidence>
<comment type="similarity">
    <text evidence="2">Belongs to the glutamate-gated ion channel (TC 1.A.10.1) family.</text>
</comment>
<evidence type="ECO:0000256" key="11">
    <source>
        <dbReference type="ARBA" id="ARBA00023286"/>
    </source>
</evidence>
<feature type="transmembrane region" description="Helical" evidence="13">
    <location>
        <begin position="130"/>
        <end position="151"/>
    </location>
</feature>
<sequence length="418" mass="47092">MNFPSKIKVASVLVKRQFELKSTEIGDNELGGIEGKFLAIILKALRVSCEFVFPPDEEWGRPLENGNWTGMIGEVQRGDADMAINFIAPSAERMQIVDFSNPYAVTEVTFAIEKPGTVSPALAFLYPFPLNMWIIFGVILLLMPLVFLVLLDARYPLIKLFIETFGSILRQPLNVNDASFRNRILLSAWWFYSLIISFSYSAFLLSFMTVPIEKEAVRDFKELSAAVAKGTHKCFVSKGSANIRILITSEVDYMRTLGEIIQRNNWYFISSEVIDSKYINPQAASIGPKPMLQMNSGSEMTSSIYLSSETLPSACLAIALRKNFALRTKLNWVISQLNSAGIYNKVLKDESLKLWLTRINETSETLSIKPLEVKDISGALILLVIGYVFTLIVFMCEIIFEKLKTKTNLNQNIPQNDE</sequence>
<evidence type="ECO:0000259" key="14">
    <source>
        <dbReference type="SMART" id="SM00918"/>
    </source>
</evidence>
<keyword evidence="12" id="KW-0407">Ion channel</keyword>
<proteinExistence type="inferred from homology"/>
<accession>A0A8X6LW32</accession>
<dbReference type="Gene3D" id="3.40.190.10">
    <property type="entry name" value="Periplasmic binding protein-like II"/>
    <property type="match status" value="1"/>
</dbReference>
<feature type="transmembrane region" description="Helical" evidence="13">
    <location>
        <begin position="376"/>
        <end position="400"/>
    </location>
</feature>
<evidence type="ECO:0000256" key="8">
    <source>
        <dbReference type="ARBA" id="ARBA00023136"/>
    </source>
</evidence>
<comment type="subcellular location">
    <subcellularLocation>
        <location evidence="1">Cell membrane</location>
        <topology evidence="1">Multi-pass membrane protein</topology>
    </subcellularLocation>
</comment>
<keyword evidence="3" id="KW-0813">Transport</keyword>
<evidence type="ECO:0000313" key="16">
    <source>
        <dbReference type="Proteomes" id="UP000887116"/>
    </source>
</evidence>
<evidence type="ECO:0000256" key="5">
    <source>
        <dbReference type="ARBA" id="ARBA00022692"/>
    </source>
</evidence>
<keyword evidence="8 13" id="KW-0472">Membrane</keyword>
<dbReference type="OrthoDB" id="5984008at2759"/>
<dbReference type="GO" id="GO:0050906">
    <property type="term" value="P:detection of stimulus involved in sensory perception"/>
    <property type="evidence" value="ECO:0007669"/>
    <property type="project" value="UniProtKB-ARBA"/>
</dbReference>
<dbReference type="GO" id="GO:0015276">
    <property type="term" value="F:ligand-gated monoatomic ion channel activity"/>
    <property type="evidence" value="ECO:0007669"/>
    <property type="project" value="InterPro"/>
</dbReference>
<keyword evidence="11" id="KW-1071">Ligand-gated ion channel</keyword>
<organism evidence="15 16">
    <name type="scientific">Trichonephila clavata</name>
    <name type="common">Joro spider</name>
    <name type="synonym">Nephila clavata</name>
    <dbReference type="NCBI Taxonomy" id="2740835"/>
    <lineage>
        <taxon>Eukaryota</taxon>
        <taxon>Metazoa</taxon>
        <taxon>Ecdysozoa</taxon>
        <taxon>Arthropoda</taxon>
        <taxon>Chelicerata</taxon>
        <taxon>Arachnida</taxon>
        <taxon>Araneae</taxon>
        <taxon>Araneomorphae</taxon>
        <taxon>Entelegynae</taxon>
        <taxon>Araneoidea</taxon>
        <taxon>Nephilidae</taxon>
        <taxon>Trichonephila</taxon>
    </lineage>
</organism>
<evidence type="ECO:0000313" key="15">
    <source>
        <dbReference type="EMBL" id="GFR22119.1"/>
    </source>
</evidence>
<name>A0A8X6LW32_TRICU</name>
<reference evidence="15" key="1">
    <citation type="submission" date="2020-07" db="EMBL/GenBank/DDBJ databases">
        <title>Multicomponent nature underlies the extraordinary mechanical properties of spider dragline silk.</title>
        <authorList>
            <person name="Kono N."/>
            <person name="Nakamura H."/>
            <person name="Mori M."/>
            <person name="Yoshida Y."/>
            <person name="Ohtoshi R."/>
            <person name="Malay A.D."/>
            <person name="Moran D.A.P."/>
            <person name="Tomita M."/>
            <person name="Numata K."/>
            <person name="Arakawa K."/>
        </authorList>
    </citation>
    <scope>NUCLEOTIDE SEQUENCE</scope>
</reference>
<keyword evidence="5 13" id="KW-0812">Transmembrane</keyword>
<dbReference type="Pfam" id="PF00060">
    <property type="entry name" value="Lig_chan"/>
    <property type="match status" value="1"/>
</dbReference>
<evidence type="ECO:0000256" key="1">
    <source>
        <dbReference type="ARBA" id="ARBA00004651"/>
    </source>
</evidence>
<gene>
    <name evidence="15" type="primary">AVEN_5279_1</name>
    <name evidence="15" type="ORF">TNCT_461591</name>
</gene>
<evidence type="ECO:0000256" key="12">
    <source>
        <dbReference type="ARBA" id="ARBA00023303"/>
    </source>
</evidence>
<feature type="domain" description="Ionotropic glutamate receptor L-glutamate and glycine-binding" evidence="14">
    <location>
        <begin position="16"/>
        <end position="77"/>
    </location>
</feature>
<protein>
    <recommendedName>
        <fullName evidence="14">Ionotropic glutamate receptor L-glutamate and glycine-binding domain-containing protein</fullName>
    </recommendedName>
</protein>
<keyword evidence="9" id="KW-0675">Receptor</keyword>
<dbReference type="Pfam" id="PF10613">
    <property type="entry name" value="Lig_chan-Glu_bd"/>
    <property type="match status" value="1"/>
</dbReference>
<dbReference type="AlphaFoldDB" id="A0A8X6LW32"/>
<keyword evidence="7" id="KW-0406">Ion transport</keyword>
<evidence type="ECO:0000256" key="7">
    <source>
        <dbReference type="ARBA" id="ARBA00023065"/>
    </source>
</evidence>
<dbReference type="EMBL" id="BMAO01038036">
    <property type="protein sequence ID" value="GFR22119.1"/>
    <property type="molecule type" value="Genomic_DNA"/>
</dbReference>
<dbReference type="Gene3D" id="1.10.287.70">
    <property type="match status" value="1"/>
</dbReference>
<evidence type="ECO:0000256" key="9">
    <source>
        <dbReference type="ARBA" id="ARBA00023170"/>
    </source>
</evidence>
<evidence type="ECO:0000256" key="13">
    <source>
        <dbReference type="SAM" id="Phobius"/>
    </source>
</evidence>
<dbReference type="InterPro" id="IPR001320">
    <property type="entry name" value="Iontro_rcpt_C"/>
</dbReference>
<dbReference type="PANTHER" id="PTHR42643">
    <property type="entry name" value="IONOTROPIC RECEPTOR 20A-RELATED"/>
    <property type="match status" value="1"/>
</dbReference>
<dbReference type="PANTHER" id="PTHR42643:SF38">
    <property type="entry name" value="IONOTROPIC RECEPTOR 100A"/>
    <property type="match status" value="1"/>
</dbReference>
<dbReference type="GO" id="GO:0005886">
    <property type="term" value="C:plasma membrane"/>
    <property type="evidence" value="ECO:0007669"/>
    <property type="project" value="UniProtKB-SubCell"/>
</dbReference>
<dbReference type="Proteomes" id="UP000887116">
    <property type="component" value="Unassembled WGS sequence"/>
</dbReference>
<dbReference type="InterPro" id="IPR052192">
    <property type="entry name" value="Insect_Ionotropic_Sensory_Rcpt"/>
</dbReference>
<keyword evidence="6 13" id="KW-1133">Transmembrane helix</keyword>
<dbReference type="SUPFAM" id="SSF53850">
    <property type="entry name" value="Periplasmic binding protein-like II"/>
    <property type="match status" value="1"/>
</dbReference>
<comment type="caution">
    <text evidence="15">The sequence shown here is derived from an EMBL/GenBank/DDBJ whole genome shotgun (WGS) entry which is preliminary data.</text>
</comment>
<dbReference type="SMART" id="SM00918">
    <property type="entry name" value="Lig_chan-Glu_bd"/>
    <property type="match status" value="1"/>
</dbReference>
<keyword evidence="10" id="KW-0325">Glycoprotein</keyword>
<keyword evidence="4" id="KW-1003">Cell membrane</keyword>
<keyword evidence="16" id="KW-1185">Reference proteome</keyword>
<dbReference type="InterPro" id="IPR019594">
    <property type="entry name" value="Glu/Gly-bd"/>
</dbReference>
<evidence type="ECO:0000256" key="2">
    <source>
        <dbReference type="ARBA" id="ARBA00008685"/>
    </source>
</evidence>